<dbReference type="AlphaFoldDB" id="A0A917LEP6"/>
<keyword evidence="6" id="KW-0238">DNA-binding</keyword>
<dbReference type="SUPFAM" id="SSF52172">
    <property type="entry name" value="CheY-like"/>
    <property type="match status" value="1"/>
</dbReference>
<dbReference type="InterPro" id="IPR001789">
    <property type="entry name" value="Sig_transdc_resp-reg_receiver"/>
</dbReference>
<evidence type="ECO:0000259" key="9">
    <source>
        <dbReference type="PROSITE" id="PS01124"/>
    </source>
</evidence>
<evidence type="ECO:0000256" key="7">
    <source>
        <dbReference type="ARBA" id="ARBA00023163"/>
    </source>
</evidence>
<dbReference type="PANTHER" id="PTHR42713:SF3">
    <property type="entry name" value="TRANSCRIPTIONAL REGULATORY PROTEIN HPTR"/>
    <property type="match status" value="1"/>
</dbReference>
<dbReference type="InterPro" id="IPR009057">
    <property type="entry name" value="Homeodomain-like_sf"/>
</dbReference>
<evidence type="ECO:0000313" key="11">
    <source>
        <dbReference type="EMBL" id="GGG16654.1"/>
    </source>
</evidence>
<evidence type="ECO:0008006" key="13">
    <source>
        <dbReference type="Google" id="ProtNLM"/>
    </source>
</evidence>
<dbReference type="PRINTS" id="PR00032">
    <property type="entry name" value="HTHARAC"/>
</dbReference>
<keyword evidence="3 8" id="KW-0597">Phosphoprotein</keyword>
<dbReference type="Proteomes" id="UP000644756">
    <property type="component" value="Unassembled WGS sequence"/>
</dbReference>
<keyword evidence="4" id="KW-0902">Two-component regulatory system</keyword>
<keyword evidence="12" id="KW-1185">Reference proteome</keyword>
<dbReference type="InterPro" id="IPR018060">
    <property type="entry name" value="HTH_AraC"/>
</dbReference>
<dbReference type="SMART" id="SM00342">
    <property type="entry name" value="HTH_ARAC"/>
    <property type="match status" value="1"/>
</dbReference>
<comment type="caution">
    <text evidence="11">The sequence shown here is derived from an EMBL/GenBank/DDBJ whole genome shotgun (WGS) entry which is preliminary data.</text>
</comment>
<dbReference type="SUPFAM" id="SSF46689">
    <property type="entry name" value="Homeodomain-like"/>
    <property type="match status" value="2"/>
</dbReference>
<evidence type="ECO:0000256" key="5">
    <source>
        <dbReference type="ARBA" id="ARBA00023015"/>
    </source>
</evidence>
<evidence type="ECO:0000256" key="6">
    <source>
        <dbReference type="ARBA" id="ARBA00023125"/>
    </source>
</evidence>
<gene>
    <name evidence="11" type="ORF">GCM10010916_36870</name>
</gene>
<dbReference type="RefSeq" id="WP_188532548.1">
    <property type="nucleotide sequence ID" value="NZ_BMGR01000013.1"/>
</dbReference>
<evidence type="ECO:0000256" key="3">
    <source>
        <dbReference type="ARBA" id="ARBA00022553"/>
    </source>
</evidence>
<evidence type="ECO:0000259" key="10">
    <source>
        <dbReference type="PROSITE" id="PS50110"/>
    </source>
</evidence>
<accession>A0A917LEP6</accession>
<keyword evidence="7" id="KW-0804">Transcription</keyword>
<evidence type="ECO:0000313" key="12">
    <source>
        <dbReference type="Proteomes" id="UP000644756"/>
    </source>
</evidence>
<evidence type="ECO:0000256" key="2">
    <source>
        <dbReference type="ARBA" id="ARBA00022490"/>
    </source>
</evidence>
<evidence type="ECO:0000256" key="1">
    <source>
        <dbReference type="ARBA" id="ARBA00004496"/>
    </source>
</evidence>
<feature type="modified residue" description="4-aspartylphosphate" evidence="8">
    <location>
        <position position="55"/>
    </location>
</feature>
<evidence type="ECO:0000256" key="8">
    <source>
        <dbReference type="PROSITE-ProRule" id="PRU00169"/>
    </source>
</evidence>
<dbReference type="SMART" id="SM00448">
    <property type="entry name" value="REC"/>
    <property type="match status" value="1"/>
</dbReference>
<feature type="domain" description="HTH araC/xylS-type" evidence="9">
    <location>
        <begin position="249"/>
        <end position="347"/>
    </location>
</feature>
<dbReference type="Gene3D" id="1.10.10.60">
    <property type="entry name" value="Homeodomain-like"/>
    <property type="match status" value="2"/>
</dbReference>
<reference evidence="11" key="2">
    <citation type="submission" date="2020-09" db="EMBL/GenBank/DDBJ databases">
        <authorList>
            <person name="Sun Q."/>
            <person name="Zhou Y."/>
        </authorList>
    </citation>
    <scope>NUCLEOTIDE SEQUENCE</scope>
    <source>
        <strain evidence="11">CGMCC 1.12987</strain>
    </source>
</reference>
<dbReference type="GO" id="GO:0000160">
    <property type="term" value="P:phosphorelay signal transduction system"/>
    <property type="evidence" value="ECO:0007669"/>
    <property type="project" value="UniProtKB-KW"/>
</dbReference>
<dbReference type="InterPro" id="IPR018062">
    <property type="entry name" value="HTH_AraC-typ_CS"/>
</dbReference>
<organism evidence="11 12">
    <name type="scientific">Paenibacillus abyssi</name>
    <dbReference type="NCBI Taxonomy" id="1340531"/>
    <lineage>
        <taxon>Bacteria</taxon>
        <taxon>Bacillati</taxon>
        <taxon>Bacillota</taxon>
        <taxon>Bacilli</taxon>
        <taxon>Bacillales</taxon>
        <taxon>Paenibacillaceae</taxon>
        <taxon>Paenibacillus</taxon>
    </lineage>
</organism>
<keyword evidence="5" id="KW-0805">Transcription regulation</keyword>
<dbReference type="PROSITE" id="PS00041">
    <property type="entry name" value="HTH_ARAC_FAMILY_1"/>
    <property type="match status" value="1"/>
</dbReference>
<dbReference type="Gene3D" id="3.40.50.2300">
    <property type="match status" value="1"/>
</dbReference>
<dbReference type="CDD" id="cd17536">
    <property type="entry name" value="REC_YesN-like"/>
    <property type="match status" value="1"/>
</dbReference>
<dbReference type="EMBL" id="BMGR01000013">
    <property type="protein sequence ID" value="GGG16654.1"/>
    <property type="molecule type" value="Genomic_DNA"/>
</dbReference>
<dbReference type="PROSITE" id="PS01124">
    <property type="entry name" value="HTH_ARAC_FAMILY_2"/>
    <property type="match status" value="1"/>
</dbReference>
<dbReference type="GO" id="GO:0005737">
    <property type="term" value="C:cytoplasm"/>
    <property type="evidence" value="ECO:0007669"/>
    <property type="project" value="UniProtKB-SubCell"/>
</dbReference>
<sequence>MIKAIIVDDEHWNRDIIKTLGDWEQYGIQLAGEADNGEEAVRLIHECSPHIVITDMRMPGMDGIELLNYLQDEHPAIKVIVISGYDDFVYTRQAIKCKVNEYLLKPIDPVELNTALSKCRDELESVQEFSPTLNIEAFQIIKTYKPLLSAHYNELNEEGIRSAFKELLKQASDIDLESGGWRRVLQEFAMLLEELEFRNSLEPDKASPAIDWSRFASSSEAIRFLTEKYVSSTRKLVTHRKFSNRLNLNEIKQFIDHNFTEPITQEKIAGVFFVSKEYLSKVFKQQFGQNMTDYIQGLRMEQARKWLLNDDIPIKNIAEMCGYEEVAYFYRVFKKHFGIAPGELRKNNLQV</sequence>
<name>A0A917LEP6_9BACL</name>
<dbReference type="Pfam" id="PF00072">
    <property type="entry name" value="Response_reg"/>
    <property type="match status" value="1"/>
</dbReference>
<evidence type="ECO:0000256" key="4">
    <source>
        <dbReference type="ARBA" id="ARBA00023012"/>
    </source>
</evidence>
<dbReference type="PANTHER" id="PTHR42713">
    <property type="entry name" value="HISTIDINE KINASE-RELATED"/>
    <property type="match status" value="1"/>
</dbReference>
<dbReference type="InterPro" id="IPR011006">
    <property type="entry name" value="CheY-like_superfamily"/>
</dbReference>
<reference evidence="11" key="1">
    <citation type="journal article" date="2014" name="Int. J. Syst. Evol. Microbiol.">
        <title>Complete genome sequence of Corynebacterium casei LMG S-19264T (=DSM 44701T), isolated from a smear-ripened cheese.</title>
        <authorList>
            <consortium name="US DOE Joint Genome Institute (JGI-PGF)"/>
            <person name="Walter F."/>
            <person name="Albersmeier A."/>
            <person name="Kalinowski J."/>
            <person name="Ruckert C."/>
        </authorList>
    </citation>
    <scope>NUCLEOTIDE SEQUENCE</scope>
    <source>
        <strain evidence="11">CGMCC 1.12987</strain>
    </source>
</reference>
<protein>
    <recommendedName>
        <fullName evidence="13">DNA-binding response regulator</fullName>
    </recommendedName>
</protein>
<comment type="subcellular location">
    <subcellularLocation>
        <location evidence="1">Cytoplasm</location>
    </subcellularLocation>
</comment>
<proteinExistence type="predicted"/>
<keyword evidence="2" id="KW-0963">Cytoplasm</keyword>
<dbReference type="PROSITE" id="PS50110">
    <property type="entry name" value="RESPONSE_REGULATORY"/>
    <property type="match status" value="1"/>
</dbReference>
<dbReference type="InterPro" id="IPR020449">
    <property type="entry name" value="Tscrpt_reg_AraC-type_HTH"/>
</dbReference>
<dbReference type="GO" id="GO:0003700">
    <property type="term" value="F:DNA-binding transcription factor activity"/>
    <property type="evidence" value="ECO:0007669"/>
    <property type="project" value="InterPro"/>
</dbReference>
<feature type="domain" description="Response regulatory" evidence="10">
    <location>
        <begin position="3"/>
        <end position="120"/>
    </location>
</feature>
<dbReference type="Pfam" id="PF12833">
    <property type="entry name" value="HTH_18"/>
    <property type="match status" value="1"/>
</dbReference>
<dbReference type="InterPro" id="IPR051552">
    <property type="entry name" value="HptR"/>
</dbReference>
<dbReference type="GO" id="GO:0043565">
    <property type="term" value="F:sequence-specific DNA binding"/>
    <property type="evidence" value="ECO:0007669"/>
    <property type="project" value="InterPro"/>
</dbReference>